<keyword evidence="2" id="KW-1133">Transmembrane helix</keyword>
<keyword evidence="2" id="KW-0472">Membrane</keyword>
<protein>
    <recommendedName>
        <fullName evidence="5">Mid2 domain-containing protein</fullName>
    </recommendedName>
</protein>
<name>A0A6A6EXP1_9PEZI</name>
<evidence type="ECO:0008006" key="5">
    <source>
        <dbReference type="Google" id="ProtNLM"/>
    </source>
</evidence>
<sequence>MSTCYFQNGERVGGGGTQYVACNQTAVLNGKHSGCCSAGDDCLTNGLCRNRGIGSSSNYNWRVACTDKTFKDPACADYCRGIDPEQDTHLIWRCPQDETWCCNTGEPSPYQERLHRANTTCCSMNDLVFKAGDSVVYTTAARFSFPISTISVEATISASTTSSSALVSSAPPTLTESPAFISSSTSNVSTSSSSSPGLAIGLGIGIPVLLLLIGAVAFAFWRLGRRNTQESRAQRKTILVEAPWNVKAYEINGDGLHAEIFEPHDPIELDGGQVRPGQMDSGPENDVWRWKHDAAPRG</sequence>
<accession>A0A6A6EXP1</accession>
<dbReference type="EMBL" id="ML994610">
    <property type="protein sequence ID" value="KAF2194900.1"/>
    <property type="molecule type" value="Genomic_DNA"/>
</dbReference>
<keyword evidence="4" id="KW-1185">Reference proteome</keyword>
<dbReference type="OrthoDB" id="5215637at2759"/>
<evidence type="ECO:0000256" key="1">
    <source>
        <dbReference type="SAM" id="MobiDB-lite"/>
    </source>
</evidence>
<proteinExistence type="predicted"/>
<evidence type="ECO:0000256" key="2">
    <source>
        <dbReference type="SAM" id="Phobius"/>
    </source>
</evidence>
<dbReference type="Proteomes" id="UP000800200">
    <property type="component" value="Unassembled WGS sequence"/>
</dbReference>
<dbReference type="AlphaFoldDB" id="A0A6A6EXP1"/>
<keyword evidence="2" id="KW-0812">Transmembrane</keyword>
<reference evidence="3" key="1">
    <citation type="journal article" date="2020" name="Stud. Mycol.">
        <title>101 Dothideomycetes genomes: a test case for predicting lifestyles and emergence of pathogens.</title>
        <authorList>
            <person name="Haridas S."/>
            <person name="Albert R."/>
            <person name="Binder M."/>
            <person name="Bloem J."/>
            <person name="Labutti K."/>
            <person name="Salamov A."/>
            <person name="Andreopoulos B."/>
            <person name="Baker S."/>
            <person name="Barry K."/>
            <person name="Bills G."/>
            <person name="Bluhm B."/>
            <person name="Cannon C."/>
            <person name="Castanera R."/>
            <person name="Culley D."/>
            <person name="Daum C."/>
            <person name="Ezra D."/>
            <person name="Gonzalez J."/>
            <person name="Henrissat B."/>
            <person name="Kuo A."/>
            <person name="Liang C."/>
            <person name="Lipzen A."/>
            <person name="Lutzoni F."/>
            <person name="Magnuson J."/>
            <person name="Mondo S."/>
            <person name="Nolan M."/>
            <person name="Ohm R."/>
            <person name="Pangilinan J."/>
            <person name="Park H.-J."/>
            <person name="Ramirez L."/>
            <person name="Alfaro M."/>
            <person name="Sun H."/>
            <person name="Tritt A."/>
            <person name="Yoshinaga Y."/>
            <person name="Zwiers L.-H."/>
            <person name="Turgeon B."/>
            <person name="Goodwin S."/>
            <person name="Spatafora J."/>
            <person name="Crous P."/>
            <person name="Grigoriev I."/>
        </authorList>
    </citation>
    <scope>NUCLEOTIDE SEQUENCE</scope>
    <source>
        <strain evidence="3">CBS 207.26</strain>
    </source>
</reference>
<evidence type="ECO:0000313" key="3">
    <source>
        <dbReference type="EMBL" id="KAF2194900.1"/>
    </source>
</evidence>
<organism evidence="3 4">
    <name type="scientific">Zopfia rhizophila CBS 207.26</name>
    <dbReference type="NCBI Taxonomy" id="1314779"/>
    <lineage>
        <taxon>Eukaryota</taxon>
        <taxon>Fungi</taxon>
        <taxon>Dikarya</taxon>
        <taxon>Ascomycota</taxon>
        <taxon>Pezizomycotina</taxon>
        <taxon>Dothideomycetes</taxon>
        <taxon>Dothideomycetes incertae sedis</taxon>
        <taxon>Zopfiaceae</taxon>
        <taxon>Zopfia</taxon>
    </lineage>
</organism>
<feature type="region of interest" description="Disordered" evidence="1">
    <location>
        <begin position="268"/>
        <end position="298"/>
    </location>
</feature>
<feature type="transmembrane region" description="Helical" evidence="2">
    <location>
        <begin position="198"/>
        <end position="221"/>
    </location>
</feature>
<feature type="compositionally biased region" description="Basic and acidic residues" evidence="1">
    <location>
        <begin position="286"/>
        <end position="298"/>
    </location>
</feature>
<gene>
    <name evidence="3" type="ORF">K469DRAFT_681296</name>
</gene>
<evidence type="ECO:0000313" key="4">
    <source>
        <dbReference type="Proteomes" id="UP000800200"/>
    </source>
</evidence>